<sequence length="146" mass="17135">MIIFTTDEPLTNRRFFISIFMQLIFMLLFFIVFHFVGGDKIDTAYLIFGILFTGNIISLLQLSKLEEIRFDEEKREFHFYSKSYFSKLRKVKTSFDGLIVSQNDDTLKIRKGRKKVFTVGCKEDKFSIEKMSGIITTFKANNIPVQ</sequence>
<gene>
    <name evidence="2" type="ORF">ESA94_09925</name>
</gene>
<dbReference type="EMBL" id="SDHW01000002">
    <property type="protein sequence ID" value="RXK60772.1"/>
    <property type="molecule type" value="Genomic_DNA"/>
</dbReference>
<accession>A0A4Q1CKA5</accession>
<keyword evidence="3" id="KW-1185">Reference proteome</keyword>
<keyword evidence="1" id="KW-0812">Transmembrane</keyword>
<evidence type="ECO:0000313" key="2">
    <source>
        <dbReference type="EMBL" id="RXK60772.1"/>
    </source>
</evidence>
<proteinExistence type="predicted"/>
<feature type="transmembrane region" description="Helical" evidence="1">
    <location>
        <begin position="43"/>
        <end position="62"/>
    </location>
</feature>
<evidence type="ECO:0000256" key="1">
    <source>
        <dbReference type="SAM" id="Phobius"/>
    </source>
</evidence>
<organism evidence="2 3">
    <name type="scientific">Lacibacter luteus</name>
    <dbReference type="NCBI Taxonomy" id="2508719"/>
    <lineage>
        <taxon>Bacteria</taxon>
        <taxon>Pseudomonadati</taxon>
        <taxon>Bacteroidota</taxon>
        <taxon>Chitinophagia</taxon>
        <taxon>Chitinophagales</taxon>
        <taxon>Chitinophagaceae</taxon>
        <taxon>Lacibacter</taxon>
    </lineage>
</organism>
<reference evidence="2 3" key="1">
    <citation type="submission" date="2019-01" db="EMBL/GenBank/DDBJ databases">
        <title>Lacibacter sp. strain TTM-7.</title>
        <authorList>
            <person name="Chen W.-M."/>
        </authorList>
    </citation>
    <scope>NUCLEOTIDE SEQUENCE [LARGE SCALE GENOMIC DNA]</scope>
    <source>
        <strain evidence="2 3">TTM-7</strain>
    </source>
</reference>
<name>A0A4Q1CKA5_9BACT</name>
<dbReference type="AlphaFoldDB" id="A0A4Q1CKA5"/>
<comment type="caution">
    <text evidence="2">The sequence shown here is derived from an EMBL/GenBank/DDBJ whole genome shotgun (WGS) entry which is preliminary data.</text>
</comment>
<keyword evidence="1" id="KW-1133">Transmembrane helix</keyword>
<dbReference type="Proteomes" id="UP000290204">
    <property type="component" value="Unassembled WGS sequence"/>
</dbReference>
<evidence type="ECO:0000313" key="3">
    <source>
        <dbReference type="Proteomes" id="UP000290204"/>
    </source>
</evidence>
<feature type="transmembrane region" description="Helical" evidence="1">
    <location>
        <begin position="15"/>
        <end position="37"/>
    </location>
</feature>
<keyword evidence="1" id="KW-0472">Membrane</keyword>
<protein>
    <submittedName>
        <fullName evidence="2">Uncharacterized protein</fullName>
    </submittedName>
</protein>